<proteinExistence type="predicted"/>
<gene>
    <name evidence="1" type="ORF">UFOVP242_240</name>
</gene>
<name>A0A6J7WVM1_9CAUD</name>
<evidence type="ECO:0000313" key="1">
    <source>
        <dbReference type="EMBL" id="CAB5222026.1"/>
    </source>
</evidence>
<protein>
    <submittedName>
        <fullName evidence="1">Uncharacterized protein</fullName>
    </submittedName>
</protein>
<dbReference type="EMBL" id="LR798294">
    <property type="protein sequence ID" value="CAB5222026.1"/>
    <property type="molecule type" value="Genomic_DNA"/>
</dbReference>
<reference evidence="1" key="1">
    <citation type="submission" date="2020-05" db="EMBL/GenBank/DDBJ databases">
        <authorList>
            <person name="Chiriac C."/>
            <person name="Salcher M."/>
            <person name="Ghai R."/>
            <person name="Kavagutti S V."/>
        </authorList>
    </citation>
    <scope>NUCLEOTIDE SEQUENCE</scope>
</reference>
<sequence length="86" mass="10302">MNREKEIMTILQEECAEVIVEVSKIKRFGIEDNIVKLKKELCDLQCMINLLEEYNIVTYRLGERFDLINEKREKLKKFSKIFESNS</sequence>
<accession>A0A6J7WVM1</accession>
<organism evidence="1">
    <name type="scientific">uncultured Caudovirales phage</name>
    <dbReference type="NCBI Taxonomy" id="2100421"/>
    <lineage>
        <taxon>Viruses</taxon>
        <taxon>Duplodnaviria</taxon>
        <taxon>Heunggongvirae</taxon>
        <taxon>Uroviricota</taxon>
        <taxon>Caudoviricetes</taxon>
        <taxon>Peduoviridae</taxon>
        <taxon>Maltschvirus</taxon>
        <taxon>Maltschvirus maltsch</taxon>
    </lineage>
</organism>